<gene>
    <name evidence="6" type="ORF">AVDCRST_MAG85-2319</name>
</gene>
<dbReference type="InterPro" id="IPR020617">
    <property type="entry name" value="Thiolase_C"/>
</dbReference>
<dbReference type="SUPFAM" id="SSF53901">
    <property type="entry name" value="Thiolase-like"/>
    <property type="match status" value="1"/>
</dbReference>
<dbReference type="InterPro" id="IPR020613">
    <property type="entry name" value="Thiolase_CS"/>
</dbReference>
<dbReference type="PANTHER" id="PTHR18919">
    <property type="entry name" value="ACETYL-COA C-ACYLTRANSFERASE"/>
    <property type="match status" value="1"/>
</dbReference>
<feature type="domain" description="Thiolase C-terminal" evidence="5">
    <location>
        <begin position="5"/>
        <end position="116"/>
    </location>
</feature>
<evidence type="ECO:0000256" key="2">
    <source>
        <dbReference type="ARBA" id="ARBA00012705"/>
    </source>
</evidence>
<sequence>VLGQAQTADDFAYLARTPATAAKTLLDRLGMSADEVDLWEINEAFASVTLNSIRMLGIDEEKVNVNGGAVALGHPIGASGARIIASLVHELRRRGGGIGCAAICSGGGQGDAFLIRV</sequence>
<evidence type="ECO:0000313" key="6">
    <source>
        <dbReference type="EMBL" id="CAA9510675.1"/>
    </source>
</evidence>
<dbReference type="PANTHER" id="PTHR18919:SF107">
    <property type="entry name" value="ACETYL-COA ACETYLTRANSFERASE, CYTOSOLIC"/>
    <property type="match status" value="1"/>
</dbReference>
<proteinExistence type="inferred from homology"/>
<dbReference type="EMBL" id="CADCVT010000255">
    <property type="protein sequence ID" value="CAA9510675.1"/>
    <property type="molecule type" value="Genomic_DNA"/>
</dbReference>
<dbReference type="Pfam" id="PF02803">
    <property type="entry name" value="Thiolase_C"/>
    <property type="match status" value="1"/>
</dbReference>
<dbReference type="InterPro" id="IPR016039">
    <property type="entry name" value="Thiolase-like"/>
</dbReference>
<reference evidence="6" key="1">
    <citation type="submission" date="2020-02" db="EMBL/GenBank/DDBJ databases">
        <authorList>
            <person name="Meier V. D."/>
        </authorList>
    </citation>
    <scope>NUCLEOTIDE SEQUENCE</scope>
    <source>
        <strain evidence="6">AVDCRST_MAG85</strain>
    </source>
</reference>
<organism evidence="6">
    <name type="scientific">uncultured Solirubrobacteraceae bacterium</name>
    <dbReference type="NCBI Taxonomy" id="1162706"/>
    <lineage>
        <taxon>Bacteria</taxon>
        <taxon>Bacillati</taxon>
        <taxon>Actinomycetota</taxon>
        <taxon>Thermoleophilia</taxon>
        <taxon>Solirubrobacterales</taxon>
        <taxon>Solirubrobacteraceae</taxon>
        <taxon>environmental samples</taxon>
    </lineage>
</organism>
<comment type="similarity">
    <text evidence="1">Belongs to the thiolase-like superfamily. Thiolase family.</text>
</comment>
<dbReference type="PROSITE" id="PS00737">
    <property type="entry name" value="THIOLASE_2"/>
    <property type="match status" value="1"/>
</dbReference>
<accession>A0A6J4T0V6</accession>
<dbReference type="GO" id="GO:0003985">
    <property type="term" value="F:acetyl-CoA C-acetyltransferase activity"/>
    <property type="evidence" value="ECO:0007669"/>
    <property type="project" value="UniProtKB-EC"/>
</dbReference>
<keyword evidence="3 6" id="KW-0808">Transferase</keyword>
<protein>
    <recommendedName>
        <fullName evidence="2">acetyl-CoA C-acetyltransferase</fullName>
        <ecNumber evidence="2">2.3.1.9</ecNumber>
    </recommendedName>
</protein>
<dbReference type="AlphaFoldDB" id="A0A6J4T0V6"/>
<evidence type="ECO:0000259" key="5">
    <source>
        <dbReference type="Pfam" id="PF02803"/>
    </source>
</evidence>
<evidence type="ECO:0000256" key="4">
    <source>
        <dbReference type="ARBA" id="ARBA00023315"/>
    </source>
</evidence>
<dbReference type="Gene3D" id="3.40.47.10">
    <property type="match status" value="1"/>
</dbReference>
<keyword evidence="4 6" id="KW-0012">Acyltransferase</keyword>
<name>A0A6J4T0V6_9ACTN</name>
<feature type="non-terminal residue" evidence="6">
    <location>
        <position position="1"/>
    </location>
</feature>
<evidence type="ECO:0000256" key="3">
    <source>
        <dbReference type="ARBA" id="ARBA00022679"/>
    </source>
</evidence>
<evidence type="ECO:0000256" key="1">
    <source>
        <dbReference type="ARBA" id="ARBA00010982"/>
    </source>
</evidence>
<dbReference type="EC" id="2.3.1.9" evidence="2"/>